<accession>A0A939C021</accession>
<dbReference type="GO" id="GO:0055085">
    <property type="term" value="P:transmembrane transport"/>
    <property type="evidence" value="ECO:0007669"/>
    <property type="project" value="InterPro"/>
</dbReference>
<organism evidence="9 10">
    <name type="scientific">Nakamurella leprariae</name>
    <dbReference type="NCBI Taxonomy" id="2803911"/>
    <lineage>
        <taxon>Bacteria</taxon>
        <taxon>Bacillati</taxon>
        <taxon>Actinomycetota</taxon>
        <taxon>Actinomycetes</taxon>
        <taxon>Nakamurellales</taxon>
        <taxon>Nakamurellaceae</taxon>
        <taxon>Nakamurella</taxon>
    </lineage>
</organism>
<dbReference type="InterPro" id="IPR004695">
    <property type="entry name" value="SLAC1/Mae1/Ssu1/TehA"/>
</dbReference>
<comment type="similarity">
    <text evidence="2">Belongs to the tellurite-resistance/dicarboxylate transporter (TDT) family.</text>
</comment>
<dbReference type="AlphaFoldDB" id="A0A939C021"/>
<keyword evidence="4" id="KW-1003">Cell membrane</keyword>
<evidence type="ECO:0000256" key="7">
    <source>
        <dbReference type="ARBA" id="ARBA00023136"/>
    </source>
</evidence>
<feature type="transmembrane region" description="Helical" evidence="8">
    <location>
        <begin position="214"/>
        <end position="237"/>
    </location>
</feature>
<evidence type="ECO:0000256" key="3">
    <source>
        <dbReference type="ARBA" id="ARBA00022448"/>
    </source>
</evidence>
<feature type="transmembrane region" description="Helical" evidence="8">
    <location>
        <begin position="117"/>
        <end position="138"/>
    </location>
</feature>
<keyword evidence="3" id="KW-0813">Transport</keyword>
<dbReference type="EMBL" id="JAERWK010000016">
    <property type="protein sequence ID" value="MBM9468311.1"/>
    <property type="molecule type" value="Genomic_DNA"/>
</dbReference>
<feature type="transmembrane region" description="Helical" evidence="8">
    <location>
        <begin position="150"/>
        <end position="171"/>
    </location>
</feature>
<dbReference type="PANTHER" id="PTHR31686:SF1">
    <property type="entry name" value="SULFITE EFFLUX PUMP SSU1"/>
    <property type="match status" value="1"/>
</dbReference>
<feature type="transmembrane region" description="Helical" evidence="8">
    <location>
        <begin position="42"/>
        <end position="63"/>
    </location>
</feature>
<evidence type="ECO:0000313" key="10">
    <source>
        <dbReference type="Proteomes" id="UP000663792"/>
    </source>
</evidence>
<gene>
    <name evidence="9" type="ORF">JL106_13580</name>
</gene>
<evidence type="ECO:0000256" key="4">
    <source>
        <dbReference type="ARBA" id="ARBA00022475"/>
    </source>
</evidence>
<dbReference type="Gene3D" id="1.50.10.150">
    <property type="entry name" value="Voltage-dependent anion channel"/>
    <property type="match status" value="1"/>
</dbReference>
<comment type="caution">
    <text evidence="9">The sequence shown here is derived from an EMBL/GenBank/DDBJ whole genome shotgun (WGS) entry which is preliminary data.</text>
</comment>
<dbReference type="GO" id="GO:0005886">
    <property type="term" value="C:plasma membrane"/>
    <property type="evidence" value="ECO:0007669"/>
    <property type="project" value="UniProtKB-SubCell"/>
</dbReference>
<keyword evidence="6 8" id="KW-1133">Transmembrane helix</keyword>
<evidence type="ECO:0000256" key="2">
    <source>
        <dbReference type="ARBA" id="ARBA00008566"/>
    </source>
</evidence>
<keyword evidence="7 8" id="KW-0472">Membrane</keyword>
<keyword evidence="5 8" id="KW-0812">Transmembrane</keyword>
<evidence type="ECO:0000256" key="6">
    <source>
        <dbReference type="ARBA" id="ARBA00022989"/>
    </source>
</evidence>
<reference evidence="9" key="1">
    <citation type="submission" date="2021-01" db="EMBL/GenBank/DDBJ databases">
        <title>YIM 132084 draft genome.</title>
        <authorList>
            <person name="An D."/>
        </authorList>
    </citation>
    <scope>NUCLEOTIDE SEQUENCE</scope>
    <source>
        <strain evidence="9">YIM 132084</strain>
    </source>
</reference>
<sequence>MSITEGTRVRPAAVTAAAAGPVASGLAGLVRGGTALAQLTPNWFAAVMGTGIVANAAAVLPVGAGIHDVIRPVAIAVWLLATALLITLAAATAGHWRWHRAAARAAIDHPVMGQFTGAAPMAVLTVGAGTVAFGSPLLGSTAAVAVGGALWLIGTLAGLATCVLVPLRTMLRPDESRGTPVPAWLMPVVPPMVSASTAAALVPHLPAGQLRLTLLLTGYALFGMTLVVGLLTVGLVYARLMGRGVLGTVGAAAAVPTVWITLGMIGQSATAAVLLGARADGVLPNGMAAGAHAFGLLYGLVILGFGAFVFALAVGVTVHTARTALPFSMTWWAFTFPVGTCVTGAAALAGTTGATALAALADALYVGLVGALLLVVARTAHGVATGRLLGAV</sequence>
<evidence type="ECO:0000313" key="9">
    <source>
        <dbReference type="EMBL" id="MBM9468311.1"/>
    </source>
</evidence>
<feature type="transmembrane region" description="Helical" evidence="8">
    <location>
        <begin position="75"/>
        <end position="96"/>
    </location>
</feature>
<dbReference type="Pfam" id="PF03595">
    <property type="entry name" value="SLAC1"/>
    <property type="match status" value="1"/>
</dbReference>
<evidence type="ECO:0000256" key="1">
    <source>
        <dbReference type="ARBA" id="ARBA00004651"/>
    </source>
</evidence>
<evidence type="ECO:0000256" key="5">
    <source>
        <dbReference type="ARBA" id="ARBA00022692"/>
    </source>
</evidence>
<comment type="subcellular location">
    <subcellularLocation>
        <location evidence="1">Cell membrane</location>
        <topology evidence="1">Multi-pass membrane protein</topology>
    </subcellularLocation>
</comment>
<protein>
    <submittedName>
        <fullName evidence="9">C4-dicarboxylate ABC transporter</fullName>
    </submittedName>
</protein>
<proteinExistence type="inferred from homology"/>
<feature type="transmembrane region" description="Helical" evidence="8">
    <location>
        <begin position="249"/>
        <end position="275"/>
    </location>
</feature>
<dbReference type="RefSeq" id="WP_205261241.1">
    <property type="nucleotide sequence ID" value="NZ_JAERWK010000016.1"/>
</dbReference>
<feature type="transmembrane region" description="Helical" evidence="8">
    <location>
        <begin position="330"/>
        <end position="350"/>
    </location>
</feature>
<dbReference type="PANTHER" id="PTHR31686">
    <property type="match status" value="1"/>
</dbReference>
<feature type="transmembrane region" description="Helical" evidence="8">
    <location>
        <begin position="356"/>
        <end position="377"/>
    </location>
</feature>
<keyword evidence="10" id="KW-1185">Reference proteome</keyword>
<dbReference type="Proteomes" id="UP000663792">
    <property type="component" value="Unassembled WGS sequence"/>
</dbReference>
<dbReference type="InterPro" id="IPR038665">
    <property type="entry name" value="Voltage-dep_anion_channel_sf"/>
</dbReference>
<dbReference type="InterPro" id="IPR051629">
    <property type="entry name" value="Sulfite_efflux_TDT"/>
</dbReference>
<feature type="transmembrane region" description="Helical" evidence="8">
    <location>
        <begin position="12"/>
        <end position="30"/>
    </location>
</feature>
<feature type="transmembrane region" description="Helical" evidence="8">
    <location>
        <begin position="295"/>
        <end position="318"/>
    </location>
</feature>
<name>A0A939C021_9ACTN</name>
<evidence type="ECO:0000256" key="8">
    <source>
        <dbReference type="SAM" id="Phobius"/>
    </source>
</evidence>